<keyword evidence="2" id="KW-0238">DNA-binding</keyword>
<dbReference type="InterPro" id="IPR050090">
    <property type="entry name" value="Tyrosine_recombinase_XerCD"/>
</dbReference>
<dbReference type="RefSeq" id="WP_373665321.1">
    <property type="nucleotide sequence ID" value="NZ_CP155573.1"/>
</dbReference>
<reference evidence="6 7" key="1">
    <citation type="submission" date="2024-05" db="EMBL/GenBank/DDBJ databases">
        <title>Isolation and characterization of Sporomusa carbonis sp. nov., a carboxydotrophic hydrogenogen in the genus of Sporomusa isolated from a charcoal burning pile.</title>
        <authorList>
            <person name="Boeer T."/>
            <person name="Rosenbaum F."/>
            <person name="Eysell L."/>
            <person name="Mueller V."/>
            <person name="Daniel R."/>
            <person name="Poehlein A."/>
        </authorList>
    </citation>
    <scope>NUCLEOTIDE SEQUENCE [LARGE SCALE GENOMIC DNA]</scope>
    <source>
        <strain evidence="6 7">DSM 10669</strain>
    </source>
</reference>
<evidence type="ECO:0000256" key="1">
    <source>
        <dbReference type="ARBA" id="ARBA00008857"/>
    </source>
</evidence>
<feature type="domain" description="Tyr recombinase" evidence="4">
    <location>
        <begin position="71"/>
        <end position="257"/>
    </location>
</feature>
<keyword evidence="7" id="KW-1185">Reference proteome</keyword>
<dbReference type="CDD" id="cd01188">
    <property type="entry name" value="INT_RitA_C_like"/>
    <property type="match status" value="1"/>
</dbReference>
<evidence type="ECO:0000259" key="4">
    <source>
        <dbReference type="PROSITE" id="PS51898"/>
    </source>
</evidence>
<dbReference type="PANTHER" id="PTHR30349:SF41">
    <property type="entry name" value="INTEGRASE_RECOMBINASE PROTEIN MJ0367-RELATED"/>
    <property type="match status" value="1"/>
</dbReference>
<gene>
    <name evidence="6" type="primary">xerC_13</name>
    <name evidence="5" type="synonym">xerC_10</name>
    <name evidence="5" type="ORF">SPSIL_038760</name>
    <name evidence="6" type="ORF">SPSIL_046990</name>
</gene>
<dbReference type="SUPFAM" id="SSF56349">
    <property type="entry name" value="DNA breaking-rejoining enzymes"/>
    <property type="match status" value="1"/>
</dbReference>
<keyword evidence="3" id="KW-0233">DNA recombination</keyword>
<accession>A0ABZ3ISD2</accession>
<dbReference type="PROSITE" id="PS51898">
    <property type="entry name" value="TYR_RECOMBINASE"/>
    <property type="match status" value="1"/>
</dbReference>
<organism evidence="6 7">
    <name type="scientific">Sporomusa silvacetica DSM 10669</name>
    <dbReference type="NCBI Taxonomy" id="1123289"/>
    <lineage>
        <taxon>Bacteria</taxon>
        <taxon>Bacillati</taxon>
        <taxon>Bacillota</taxon>
        <taxon>Negativicutes</taxon>
        <taxon>Selenomonadales</taxon>
        <taxon>Sporomusaceae</taxon>
        <taxon>Sporomusa</taxon>
    </lineage>
</organism>
<evidence type="ECO:0000313" key="6">
    <source>
        <dbReference type="EMBL" id="XFO68476.1"/>
    </source>
</evidence>
<dbReference type="EMBL" id="CP155573">
    <property type="protein sequence ID" value="XFO67657.1"/>
    <property type="molecule type" value="Genomic_DNA"/>
</dbReference>
<dbReference type="Pfam" id="PF00589">
    <property type="entry name" value="Phage_integrase"/>
    <property type="match status" value="1"/>
</dbReference>
<dbReference type="InterPro" id="IPR013762">
    <property type="entry name" value="Integrase-like_cat_sf"/>
</dbReference>
<dbReference type="EMBL" id="CP155573">
    <property type="protein sequence ID" value="XFO68476.1"/>
    <property type="molecule type" value="Genomic_DNA"/>
</dbReference>
<evidence type="ECO:0000313" key="5">
    <source>
        <dbReference type="EMBL" id="XFO67657.1"/>
    </source>
</evidence>
<dbReference type="PANTHER" id="PTHR30349">
    <property type="entry name" value="PHAGE INTEGRASE-RELATED"/>
    <property type="match status" value="1"/>
</dbReference>
<name>A0ABZ3ISD2_9FIRM</name>
<dbReference type="InterPro" id="IPR011010">
    <property type="entry name" value="DNA_brk_join_enz"/>
</dbReference>
<evidence type="ECO:0000256" key="2">
    <source>
        <dbReference type="ARBA" id="ARBA00023125"/>
    </source>
</evidence>
<protein>
    <submittedName>
        <fullName evidence="6">Tyrosine recombinase XerC</fullName>
    </submittedName>
</protein>
<proteinExistence type="inferred from homology"/>
<dbReference type="Gene3D" id="1.10.443.10">
    <property type="entry name" value="Intergrase catalytic core"/>
    <property type="match status" value="1"/>
</dbReference>
<comment type="similarity">
    <text evidence="1">Belongs to the 'phage' integrase family.</text>
</comment>
<sequence>MHNQPLVDLLKDVEQEMIRLHYSEGTLNFYRRRWKMLMEFARERCETKYSGKVTTDFAAKTPMVQARKQTRIPSVWTEEELKELIGAIDRANPKGKRDYAIILLACYLGIRCTDIKNLHLNNFHWEEKKLVFTQSKTKETVNLPLPSEVGWAVIDYLKYGRPKFESPYVFLRHLAPYGPFSESDHLHQIIVDYMKRAHLPTLKKRRGMHSLRHTLASMLLEKETPLSIISDILGHTDPDSTKVYLKVDIGKLRECALDLEEGNGDA</sequence>
<evidence type="ECO:0000256" key="3">
    <source>
        <dbReference type="ARBA" id="ARBA00023172"/>
    </source>
</evidence>
<dbReference type="Proteomes" id="UP000216752">
    <property type="component" value="Chromosome"/>
</dbReference>
<evidence type="ECO:0000313" key="7">
    <source>
        <dbReference type="Proteomes" id="UP000216752"/>
    </source>
</evidence>
<dbReference type="InterPro" id="IPR002104">
    <property type="entry name" value="Integrase_catalytic"/>
</dbReference>